<evidence type="ECO:0000313" key="2">
    <source>
        <dbReference type="Proteomes" id="UP001234787"/>
    </source>
</evidence>
<dbReference type="Proteomes" id="UP001234787">
    <property type="component" value="Unassembled WGS sequence"/>
</dbReference>
<gene>
    <name evidence="1" type="ORF">SUGI_1489450</name>
</gene>
<name>A0AAD3NUA7_CRYJA</name>
<evidence type="ECO:0000313" key="1">
    <source>
        <dbReference type="EMBL" id="GLJ59038.1"/>
    </source>
</evidence>
<protein>
    <submittedName>
        <fullName evidence="1">Uncharacterized protein</fullName>
    </submittedName>
</protein>
<organism evidence="1 2">
    <name type="scientific">Cryptomeria japonica</name>
    <name type="common">Japanese cedar</name>
    <name type="synonym">Cupressus japonica</name>
    <dbReference type="NCBI Taxonomy" id="3369"/>
    <lineage>
        <taxon>Eukaryota</taxon>
        <taxon>Viridiplantae</taxon>
        <taxon>Streptophyta</taxon>
        <taxon>Embryophyta</taxon>
        <taxon>Tracheophyta</taxon>
        <taxon>Spermatophyta</taxon>
        <taxon>Pinopsida</taxon>
        <taxon>Pinidae</taxon>
        <taxon>Conifers II</taxon>
        <taxon>Cupressales</taxon>
        <taxon>Cupressaceae</taxon>
        <taxon>Cryptomeria</taxon>
    </lineage>
</organism>
<comment type="caution">
    <text evidence="1">The sequence shown here is derived from an EMBL/GenBank/DDBJ whole genome shotgun (WGS) entry which is preliminary data.</text>
</comment>
<sequence length="95" mass="10287">MPKRKASIAICLQTHLHVVSPQPQMPTACPVLTTLLYSSSCISSVLSPSPPSTECQTFQPCMHQPKRASFHVKEIIGTIGKITNALDNSSLKGRN</sequence>
<dbReference type="AlphaFoldDB" id="A0AAD3NUA7"/>
<reference evidence="1" key="1">
    <citation type="submission" date="2022-12" db="EMBL/GenBank/DDBJ databases">
        <title>Chromosome-Level Genome Assembly of Japanese Cedar (Cryptomeriajaponica D. Don).</title>
        <authorList>
            <person name="Fujino T."/>
            <person name="Yamaguchi K."/>
            <person name="Yokoyama T."/>
            <person name="Hamanaka T."/>
            <person name="Harazono Y."/>
            <person name="Kamada H."/>
            <person name="Kobayashi W."/>
            <person name="Ujino-Ihara T."/>
            <person name="Uchiyama K."/>
            <person name="Matsumoto A."/>
            <person name="Izuno A."/>
            <person name="Tsumura Y."/>
            <person name="Toyoda A."/>
            <person name="Shigenobu S."/>
            <person name="Moriguchi Y."/>
            <person name="Ueno S."/>
            <person name="Kasahara M."/>
        </authorList>
    </citation>
    <scope>NUCLEOTIDE SEQUENCE</scope>
</reference>
<accession>A0AAD3NUA7</accession>
<proteinExistence type="predicted"/>
<keyword evidence="2" id="KW-1185">Reference proteome</keyword>
<dbReference type="EMBL" id="BSEH01000662">
    <property type="protein sequence ID" value="GLJ59038.1"/>
    <property type="molecule type" value="Genomic_DNA"/>
</dbReference>